<accession>A0A9N9UDM8</accession>
<evidence type="ECO:0000256" key="4">
    <source>
        <dbReference type="ARBA" id="ARBA00022723"/>
    </source>
</evidence>
<name>A0A9N9UDM8_9HYPO</name>
<dbReference type="Proteomes" id="UP000754883">
    <property type="component" value="Unassembled WGS sequence"/>
</dbReference>
<evidence type="ECO:0000313" key="9">
    <source>
        <dbReference type="Proteomes" id="UP000754883"/>
    </source>
</evidence>
<evidence type="ECO:0000256" key="6">
    <source>
        <dbReference type="ARBA" id="ARBA00022833"/>
    </source>
</evidence>
<dbReference type="PROSITE" id="PS00485">
    <property type="entry name" value="A_DEAMINASE"/>
    <property type="match status" value="1"/>
</dbReference>
<keyword evidence="4" id="KW-0479">Metal-binding</keyword>
<evidence type="ECO:0000256" key="3">
    <source>
        <dbReference type="ARBA" id="ARBA00018099"/>
    </source>
</evidence>
<dbReference type="GO" id="GO:0005829">
    <property type="term" value="C:cytosol"/>
    <property type="evidence" value="ECO:0007669"/>
    <property type="project" value="TreeGrafter"/>
</dbReference>
<dbReference type="InterPro" id="IPR001365">
    <property type="entry name" value="A_deaminase_dom"/>
</dbReference>
<dbReference type="OrthoDB" id="272271at2759"/>
<comment type="similarity">
    <text evidence="2">Belongs to the metallo-dependent hydrolases superfamily. Adenosine and AMP deaminases family.</text>
</comment>
<feature type="domain" description="Adenosine deaminase" evidence="7">
    <location>
        <begin position="2"/>
        <end position="96"/>
    </location>
</feature>
<comment type="cofactor">
    <cofactor evidence="1">
        <name>Zn(2+)</name>
        <dbReference type="ChEBI" id="CHEBI:29105"/>
    </cofactor>
</comment>
<reference evidence="9" key="1">
    <citation type="submission" date="2019-06" db="EMBL/GenBank/DDBJ databases">
        <authorList>
            <person name="Broberg M."/>
        </authorList>
    </citation>
    <scope>NUCLEOTIDE SEQUENCE [LARGE SCALE GENOMIC DNA]</scope>
</reference>
<evidence type="ECO:0000256" key="2">
    <source>
        <dbReference type="ARBA" id="ARBA00006676"/>
    </source>
</evidence>
<feature type="domain" description="Adenosine deaminase" evidence="7">
    <location>
        <begin position="105"/>
        <end position="281"/>
    </location>
</feature>
<organism evidence="8 9">
    <name type="scientific">Clonostachys byssicola</name>
    <dbReference type="NCBI Taxonomy" id="160290"/>
    <lineage>
        <taxon>Eukaryota</taxon>
        <taxon>Fungi</taxon>
        <taxon>Dikarya</taxon>
        <taxon>Ascomycota</taxon>
        <taxon>Pezizomycotina</taxon>
        <taxon>Sordariomycetes</taxon>
        <taxon>Hypocreomycetidae</taxon>
        <taxon>Hypocreales</taxon>
        <taxon>Bionectriaceae</taxon>
        <taxon>Clonostachys</taxon>
    </lineage>
</organism>
<proteinExistence type="inferred from homology"/>
<dbReference type="Gene3D" id="3.20.20.140">
    <property type="entry name" value="Metal-dependent hydrolases"/>
    <property type="match status" value="2"/>
</dbReference>
<keyword evidence="5" id="KW-0378">Hydrolase</keyword>
<dbReference type="Pfam" id="PF00962">
    <property type="entry name" value="A_deaminase"/>
    <property type="match status" value="2"/>
</dbReference>
<evidence type="ECO:0000259" key="7">
    <source>
        <dbReference type="Pfam" id="PF00962"/>
    </source>
</evidence>
<dbReference type="InterPro" id="IPR006330">
    <property type="entry name" value="Ado/ade_deaminase"/>
</dbReference>
<evidence type="ECO:0000313" key="8">
    <source>
        <dbReference type="EMBL" id="CAG9986773.1"/>
    </source>
</evidence>
<dbReference type="InterPro" id="IPR006650">
    <property type="entry name" value="A/AMP_deam_AS"/>
</dbReference>
<dbReference type="PANTHER" id="PTHR43114:SF6">
    <property type="entry name" value="ADENINE DEAMINASE"/>
    <property type="match status" value="1"/>
</dbReference>
<dbReference type="AlphaFoldDB" id="A0A9N9UDM8"/>
<dbReference type="GO" id="GO:0005634">
    <property type="term" value="C:nucleus"/>
    <property type="evidence" value="ECO:0007669"/>
    <property type="project" value="TreeGrafter"/>
</dbReference>
<dbReference type="PANTHER" id="PTHR43114">
    <property type="entry name" value="ADENINE DEAMINASE"/>
    <property type="match status" value="1"/>
</dbReference>
<dbReference type="SUPFAM" id="SSF51556">
    <property type="entry name" value="Metallo-dependent hydrolases"/>
    <property type="match status" value="1"/>
</dbReference>
<dbReference type="GO" id="GO:0006146">
    <property type="term" value="P:adenine catabolic process"/>
    <property type="evidence" value="ECO:0007669"/>
    <property type="project" value="TreeGrafter"/>
</dbReference>
<dbReference type="EMBL" id="CABFNO020001405">
    <property type="protein sequence ID" value="CAG9986773.1"/>
    <property type="molecule type" value="Genomic_DNA"/>
</dbReference>
<protein>
    <recommendedName>
        <fullName evidence="3">Adenosine deaminase</fullName>
    </recommendedName>
</protein>
<dbReference type="GO" id="GO:0009168">
    <property type="term" value="P:purine ribonucleoside monophosphate biosynthetic process"/>
    <property type="evidence" value="ECO:0007669"/>
    <property type="project" value="InterPro"/>
</dbReference>
<keyword evidence="6" id="KW-0862">Zinc</keyword>
<keyword evidence="9" id="KW-1185">Reference proteome</keyword>
<evidence type="ECO:0000256" key="1">
    <source>
        <dbReference type="ARBA" id="ARBA00001947"/>
    </source>
</evidence>
<comment type="caution">
    <text evidence="8">The sequence shown here is derived from an EMBL/GenBank/DDBJ whole genome shotgun (WGS) entry which is preliminary data.</text>
</comment>
<reference evidence="8 9" key="2">
    <citation type="submission" date="2021-10" db="EMBL/GenBank/DDBJ databases">
        <authorList>
            <person name="Piombo E."/>
        </authorList>
    </citation>
    <scope>NUCLEOTIDE SEQUENCE [LARGE SCALE GENOMIC DNA]</scope>
</reference>
<dbReference type="GO" id="GO:0000034">
    <property type="term" value="F:adenine deaminase activity"/>
    <property type="evidence" value="ECO:0007669"/>
    <property type="project" value="TreeGrafter"/>
</dbReference>
<gene>
    <name evidence="8" type="ORF">CBYS24578_00007971</name>
</gene>
<evidence type="ECO:0000256" key="5">
    <source>
        <dbReference type="ARBA" id="ARBA00022801"/>
    </source>
</evidence>
<dbReference type="GO" id="GO:0043103">
    <property type="term" value="P:hypoxanthine salvage"/>
    <property type="evidence" value="ECO:0007669"/>
    <property type="project" value="TreeGrafter"/>
</dbReference>
<dbReference type="InterPro" id="IPR032466">
    <property type="entry name" value="Metal_Hydrolase"/>
</dbReference>
<sequence>MLFSLAAKNRIELPSDDPAFASLDSLCLQYQNFTSLDDFLRYYLIGFEVLLTASDFEFLTYEHVKNAYAQTVRHTEVFFDPQAHIALGVSYQTLLSVSEMLSHGHFEDGILIGFGMSSTEVGRYPSLYSSVYATLREADVENLTAHYGEEGPPEYVAAAMSDLGVKRIDHGRRAIEDQSLFRRLVDAKIMLTVCPISNVMLKGVQDIMNLPIRHFLDLGVRFSINSDDPAYFGGSLLDNYCAIQEAFDLSMADWKDIARNSVEGSWCSEGRKMDLKNMIDRAFADVIIPNN</sequence>
<dbReference type="GO" id="GO:0046872">
    <property type="term" value="F:metal ion binding"/>
    <property type="evidence" value="ECO:0007669"/>
    <property type="project" value="UniProtKB-KW"/>
</dbReference>